<dbReference type="AlphaFoldDB" id="A0A417XSL6"/>
<comment type="caution">
    <text evidence="1">The sequence shown here is derived from an EMBL/GenBank/DDBJ whole genome shotgun (WGS) entry which is preliminary data.</text>
</comment>
<dbReference type="RefSeq" id="WP_118928869.1">
    <property type="nucleotide sequence ID" value="NZ_QXGH01000046.1"/>
</dbReference>
<proteinExistence type="predicted"/>
<gene>
    <name evidence="1" type="ORF">D0Z08_29535</name>
</gene>
<dbReference type="EMBL" id="QXGH01000046">
    <property type="protein sequence ID" value="RHW23459.1"/>
    <property type="molecule type" value="Genomic_DNA"/>
</dbReference>
<accession>A0A417XSL6</accession>
<dbReference type="Gene3D" id="1.10.10.60">
    <property type="entry name" value="Homeodomain-like"/>
    <property type="match status" value="1"/>
</dbReference>
<sequence length="67" mass="7012">MNGRVYAGQTAADREAACRARLREAIHGIAGSNGYAALTVERACARANVSSTDLAGVLIGGHRIEDR</sequence>
<dbReference type="Proteomes" id="UP000283644">
    <property type="component" value="Unassembled WGS sequence"/>
</dbReference>
<evidence type="ECO:0000313" key="2">
    <source>
        <dbReference type="Proteomes" id="UP000283644"/>
    </source>
</evidence>
<keyword evidence="2" id="KW-1185">Reference proteome</keyword>
<evidence type="ECO:0000313" key="1">
    <source>
        <dbReference type="EMBL" id="RHW23459.1"/>
    </source>
</evidence>
<protein>
    <submittedName>
        <fullName evidence="1">Uncharacterized protein</fullName>
    </submittedName>
</protein>
<name>A0A417XSL6_9ACTN</name>
<organism evidence="1 2">
    <name type="scientific">Nocardioides immobilis</name>
    <dbReference type="NCBI Taxonomy" id="2049295"/>
    <lineage>
        <taxon>Bacteria</taxon>
        <taxon>Bacillati</taxon>
        <taxon>Actinomycetota</taxon>
        <taxon>Actinomycetes</taxon>
        <taxon>Propionibacteriales</taxon>
        <taxon>Nocardioidaceae</taxon>
        <taxon>Nocardioides</taxon>
    </lineage>
</organism>
<reference evidence="1 2" key="1">
    <citation type="submission" date="2018-09" db="EMBL/GenBank/DDBJ databases">
        <title>Genome sequencing of Nocardioides immobilis CCTCC AB 2017083 for comparison to Nocardioides silvaticus.</title>
        <authorList>
            <person name="Li C."/>
            <person name="Wang G."/>
        </authorList>
    </citation>
    <scope>NUCLEOTIDE SEQUENCE [LARGE SCALE GENOMIC DNA]</scope>
    <source>
        <strain evidence="1 2">CCTCC AB 2017083</strain>
    </source>
</reference>